<protein>
    <recommendedName>
        <fullName evidence="2">MADF domain-containing protein</fullName>
    </recommendedName>
</protein>
<proteinExistence type="predicted"/>
<keyword evidence="4" id="KW-1185">Reference proteome</keyword>
<dbReference type="Pfam" id="PF10545">
    <property type="entry name" value="MADF_DNA_bdg"/>
    <property type="match status" value="1"/>
</dbReference>
<organism evidence="3 4">
    <name type="scientific">Penaeus vannamei</name>
    <name type="common">Whiteleg shrimp</name>
    <name type="synonym">Litopenaeus vannamei</name>
    <dbReference type="NCBI Taxonomy" id="6689"/>
    <lineage>
        <taxon>Eukaryota</taxon>
        <taxon>Metazoa</taxon>
        <taxon>Ecdysozoa</taxon>
        <taxon>Arthropoda</taxon>
        <taxon>Crustacea</taxon>
        <taxon>Multicrustacea</taxon>
        <taxon>Malacostraca</taxon>
        <taxon>Eumalacostraca</taxon>
        <taxon>Eucarida</taxon>
        <taxon>Decapoda</taxon>
        <taxon>Dendrobranchiata</taxon>
        <taxon>Penaeoidea</taxon>
        <taxon>Penaeidae</taxon>
        <taxon>Penaeus</taxon>
    </lineage>
</organism>
<dbReference type="AlphaFoldDB" id="A0A423SZN1"/>
<evidence type="ECO:0000256" key="1">
    <source>
        <dbReference type="SAM" id="MobiDB-lite"/>
    </source>
</evidence>
<evidence type="ECO:0000259" key="2">
    <source>
        <dbReference type="Pfam" id="PF10545"/>
    </source>
</evidence>
<dbReference type="InterPro" id="IPR006578">
    <property type="entry name" value="MADF-dom"/>
</dbReference>
<reference evidence="3 4" key="2">
    <citation type="submission" date="2019-01" db="EMBL/GenBank/DDBJ databases">
        <title>The decoding of complex shrimp genome reveals the adaptation for benthos swimmer, frequently molting mechanism and breeding impact on genome.</title>
        <authorList>
            <person name="Sun Y."/>
            <person name="Gao Y."/>
            <person name="Yu Y."/>
        </authorList>
    </citation>
    <scope>NUCLEOTIDE SEQUENCE [LARGE SCALE GENOMIC DNA]</scope>
    <source>
        <tissue evidence="3">Muscle</tissue>
    </source>
</reference>
<feature type="compositionally biased region" description="Basic and acidic residues" evidence="1">
    <location>
        <begin position="161"/>
        <end position="170"/>
    </location>
</feature>
<gene>
    <name evidence="3" type="ORF">C7M84_012106</name>
</gene>
<accession>A0A423SZN1</accession>
<feature type="region of interest" description="Disordered" evidence="1">
    <location>
        <begin position="116"/>
        <end position="170"/>
    </location>
</feature>
<evidence type="ECO:0000313" key="4">
    <source>
        <dbReference type="Proteomes" id="UP000283509"/>
    </source>
</evidence>
<dbReference type="OrthoDB" id="6380359at2759"/>
<name>A0A423SZN1_PENVA</name>
<feature type="compositionally biased region" description="Low complexity" evidence="1">
    <location>
        <begin position="116"/>
        <end position="134"/>
    </location>
</feature>
<comment type="caution">
    <text evidence="3">The sequence shown here is derived from an EMBL/GenBank/DDBJ whole genome shotgun (WGS) entry which is preliminary data.</text>
</comment>
<evidence type="ECO:0000313" key="3">
    <source>
        <dbReference type="EMBL" id="ROT69677.1"/>
    </source>
</evidence>
<reference evidence="3 4" key="1">
    <citation type="submission" date="2018-04" db="EMBL/GenBank/DDBJ databases">
        <authorList>
            <person name="Zhang X."/>
            <person name="Yuan J."/>
            <person name="Li F."/>
            <person name="Xiang J."/>
        </authorList>
    </citation>
    <scope>NUCLEOTIDE SEQUENCE [LARGE SCALE GENOMIC DNA]</scope>
    <source>
        <tissue evidence="3">Muscle</tissue>
    </source>
</reference>
<dbReference type="Proteomes" id="UP000283509">
    <property type="component" value="Unassembled WGS sequence"/>
</dbReference>
<dbReference type="EMBL" id="QCYY01002534">
    <property type="protein sequence ID" value="ROT69677.1"/>
    <property type="molecule type" value="Genomic_DNA"/>
</dbReference>
<feature type="domain" description="MADF" evidence="2">
    <location>
        <begin position="5"/>
        <end position="70"/>
    </location>
</feature>
<sequence>MKRTLFDKISSELMSEYPQLLGLTTGDVMNKFQYLRGQYQKILRKIKNTPSGSGAQTPQKWEFFSSCSFLQSVYDNCPTESSFIHPDDLNTQSQEVLVYEGGIEDLADDCEITISPITTSSESTPSSLPSGSTPSPEPDITGDIMITPIPSTSYAGNPPVKKREKEEHEQ</sequence>